<dbReference type="AlphaFoldDB" id="A0A6C0HZN2"/>
<dbReference type="InterPro" id="IPR001173">
    <property type="entry name" value="Glyco_trans_2-like"/>
</dbReference>
<dbReference type="CDD" id="cd00761">
    <property type="entry name" value="Glyco_tranf_GTA_type"/>
    <property type="match status" value="1"/>
</dbReference>
<dbReference type="GO" id="GO:0016758">
    <property type="term" value="F:hexosyltransferase activity"/>
    <property type="evidence" value="ECO:0007669"/>
    <property type="project" value="UniProtKB-ARBA"/>
</dbReference>
<dbReference type="Pfam" id="PF00535">
    <property type="entry name" value="Glycos_transf_2"/>
    <property type="match status" value="1"/>
</dbReference>
<evidence type="ECO:0000313" key="2">
    <source>
        <dbReference type="EMBL" id="QHT85313.1"/>
    </source>
</evidence>
<organism evidence="2">
    <name type="scientific">viral metagenome</name>
    <dbReference type="NCBI Taxonomy" id="1070528"/>
    <lineage>
        <taxon>unclassified sequences</taxon>
        <taxon>metagenomes</taxon>
        <taxon>organismal metagenomes</taxon>
    </lineage>
</organism>
<dbReference type="Gene3D" id="3.90.550.10">
    <property type="entry name" value="Spore Coat Polysaccharide Biosynthesis Protein SpsA, Chain A"/>
    <property type="match status" value="1"/>
</dbReference>
<evidence type="ECO:0000259" key="1">
    <source>
        <dbReference type="Pfam" id="PF00535"/>
    </source>
</evidence>
<dbReference type="SUPFAM" id="SSF53448">
    <property type="entry name" value="Nucleotide-diphospho-sugar transferases"/>
    <property type="match status" value="1"/>
</dbReference>
<protein>
    <recommendedName>
        <fullName evidence="1">Glycosyltransferase 2-like domain-containing protein</fullName>
    </recommendedName>
</protein>
<name>A0A6C0HZN2_9ZZZZ</name>
<accession>A0A6C0HZN2</accession>
<dbReference type="InterPro" id="IPR029044">
    <property type="entry name" value="Nucleotide-diphossugar_trans"/>
</dbReference>
<proteinExistence type="predicted"/>
<feature type="domain" description="Glycosyltransferase 2-like" evidence="1">
    <location>
        <begin position="4"/>
        <end position="115"/>
    </location>
</feature>
<reference evidence="2" key="1">
    <citation type="journal article" date="2020" name="Nature">
        <title>Giant virus diversity and host interactions through global metagenomics.</title>
        <authorList>
            <person name="Schulz F."/>
            <person name="Roux S."/>
            <person name="Paez-Espino D."/>
            <person name="Jungbluth S."/>
            <person name="Walsh D.A."/>
            <person name="Denef V.J."/>
            <person name="McMahon K.D."/>
            <person name="Konstantinidis K.T."/>
            <person name="Eloe-Fadrosh E.A."/>
            <person name="Kyrpides N.C."/>
            <person name="Woyke T."/>
        </authorList>
    </citation>
    <scope>NUCLEOTIDE SEQUENCE</scope>
    <source>
        <strain evidence="2">GVMAG-M-3300023184-17</strain>
    </source>
</reference>
<dbReference type="EMBL" id="MN740041">
    <property type="protein sequence ID" value="QHT85313.1"/>
    <property type="molecule type" value="Genomic_DNA"/>
</dbReference>
<dbReference type="PANTHER" id="PTHR22916:SF3">
    <property type="entry name" value="UDP-GLCNAC:BETAGAL BETA-1,3-N-ACETYLGLUCOSAMINYLTRANSFERASE-LIKE PROTEIN 1"/>
    <property type="match status" value="1"/>
</dbReference>
<dbReference type="PANTHER" id="PTHR22916">
    <property type="entry name" value="GLYCOSYLTRANSFERASE"/>
    <property type="match status" value="1"/>
</dbReference>
<sequence length="272" mass="31520">MLVSVCTATYNRRAFWPFLIQCFQHQDYVGDVEWIIVDDGESVEDLVKDIPQVKYIRLDKKVPLGKKRNLMHEHCSGDIIVYMDDDDYYPPTRISHAVTSLQSSDCLCAGSSVIHVYYAHLHKILEFGPYGDNHATAGTFAFKKELLTETSYEDMASLAEEKHFLKGFTIPMIQLDPTQVILVVAHPHNTFDKKTMIKQGKETDMMVADWIEDPVLYQFFKYDIQCLPPKREEFSIRIGNAVMKEEEIIQTLNQQHQYILYLSKQVKDINTE</sequence>